<keyword evidence="2" id="KW-1185">Reference proteome</keyword>
<evidence type="ECO:0000313" key="1">
    <source>
        <dbReference type="EMBL" id="KNY27717.1"/>
    </source>
</evidence>
<dbReference type="eggNOG" id="ENOG5033NCM">
    <property type="taxonomic scope" value="Bacteria"/>
</dbReference>
<dbReference type="EMBL" id="LGTC01000001">
    <property type="protein sequence ID" value="KNY27717.1"/>
    <property type="molecule type" value="Genomic_DNA"/>
</dbReference>
<name>A0A0L6JQT7_9FIRM</name>
<evidence type="ECO:0008006" key="3">
    <source>
        <dbReference type="Google" id="ProtNLM"/>
    </source>
</evidence>
<proteinExistence type="predicted"/>
<dbReference type="STRING" id="398512.Bccel_2988"/>
<accession>A0A0L6JQT7</accession>
<dbReference type="AlphaFoldDB" id="A0A0L6JQT7"/>
<gene>
    <name evidence="1" type="ORF">Bccel_2988</name>
</gene>
<organism evidence="1 2">
    <name type="scientific">Pseudobacteroides cellulosolvens ATCC 35603 = DSM 2933</name>
    <dbReference type="NCBI Taxonomy" id="398512"/>
    <lineage>
        <taxon>Bacteria</taxon>
        <taxon>Bacillati</taxon>
        <taxon>Bacillota</taxon>
        <taxon>Clostridia</taxon>
        <taxon>Eubacteriales</taxon>
        <taxon>Oscillospiraceae</taxon>
        <taxon>Pseudobacteroides</taxon>
    </lineage>
</organism>
<reference evidence="2" key="1">
    <citation type="submission" date="2015-07" db="EMBL/GenBank/DDBJ databases">
        <title>Near-Complete Genome Sequence of the Cellulolytic Bacterium Bacteroides (Pseudobacteroides) cellulosolvens ATCC 35603.</title>
        <authorList>
            <person name="Dassa B."/>
            <person name="Utturkar S.M."/>
            <person name="Klingeman D.M."/>
            <person name="Hurt R.A."/>
            <person name="Keller M."/>
            <person name="Xu J."/>
            <person name="Reddy Y.H.K."/>
            <person name="Borovok I."/>
            <person name="Grinberg I.R."/>
            <person name="Lamed R."/>
            <person name="Zhivin O."/>
            <person name="Bayer E.A."/>
            <person name="Brown S.D."/>
        </authorList>
    </citation>
    <scope>NUCLEOTIDE SEQUENCE [LARGE SCALE GENOMIC DNA]</scope>
    <source>
        <strain evidence="2">DSM 2933</strain>
    </source>
</reference>
<dbReference type="RefSeq" id="WP_028308451.1">
    <property type="nucleotide sequence ID" value="NZ_JQKC01000035.1"/>
</dbReference>
<dbReference type="Proteomes" id="UP000036923">
    <property type="component" value="Unassembled WGS sequence"/>
</dbReference>
<evidence type="ECO:0000313" key="2">
    <source>
        <dbReference type="Proteomes" id="UP000036923"/>
    </source>
</evidence>
<protein>
    <recommendedName>
        <fullName evidence="3">PD-(D/E)XK nuclease superfamily protein</fullName>
    </recommendedName>
</protein>
<dbReference type="OrthoDB" id="2079216at2"/>
<sequence>MIQAVLEGKSLGYEYTEDILTSTVFGTLKYLRPDMILIPFIESAFLYNEERTTFWEKLNSEGIELRCYREVEYVFWTWNQNYGEPDLILIFRDHVHGLDDLLLIVEAKFKSGKSGTDENDQLVRYFEAINNDIENFTESSVSSFKGKKGYIVYLTEAEAYSDIMATTKIIQSRYNQIKENVFHLRWHQLYKILEKMYPFYSSFEKIIVDDLMKYMEKLGLRDFSGISLPDKSLNSAFSLPYPIFYNDGNSSAEKKTYFDQLNNLDITIEKNIFYRGESV</sequence>
<comment type="caution">
    <text evidence="1">The sequence shown here is derived from an EMBL/GenBank/DDBJ whole genome shotgun (WGS) entry which is preliminary data.</text>
</comment>